<dbReference type="InterPro" id="IPR013783">
    <property type="entry name" value="Ig-like_fold"/>
</dbReference>
<evidence type="ECO:0000256" key="2">
    <source>
        <dbReference type="SAM" id="SignalP"/>
    </source>
</evidence>
<dbReference type="Gene3D" id="2.60.40.10">
    <property type="entry name" value="Immunoglobulins"/>
    <property type="match status" value="1"/>
</dbReference>
<reference evidence="4" key="1">
    <citation type="submission" date="2023-11" db="EMBL/GenBank/DDBJ databases">
        <title>Genome assemblies of two species of porcelain crab, Petrolisthes cinctipes and Petrolisthes manimaculis (Anomura: Porcellanidae).</title>
        <authorList>
            <person name="Angst P."/>
        </authorList>
    </citation>
    <scope>NUCLEOTIDE SEQUENCE</scope>
    <source>
        <strain evidence="4">PB745_02</strain>
        <tissue evidence="4">Gill</tissue>
    </source>
</reference>
<gene>
    <name evidence="4" type="ORF">Pmani_033593</name>
</gene>
<dbReference type="PROSITE" id="PS50853">
    <property type="entry name" value="FN3"/>
    <property type="match status" value="1"/>
</dbReference>
<evidence type="ECO:0000256" key="1">
    <source>
        <dbReference type="ARBA" id="ARBA00022737"/>
    </source>
</evidence>
<feature type="signal peptide" evidence="2">
    <location>
        <begin position="1"/>
        <end position="28"/>
    </location>
</feature>
<dbReference type="Pfam" id="PF00041">
    <property type="entry name" value="fn3"/>
    <property type="match status" value="1"/>
</dbReference>
<evidence type="ECO:0000259" key="3">
    <source>
        <dbReference type="PROSITE" id="PS50853"/>
    </source>
</evidence>
<dbReference type="Proteomes" id="UP001292094">
    <property type="component" value="Unassembled WGS sequence"/>
</dbReference>
<evidence type="ECO:0000313" key="4">
    <source>
        <dbReference type="EMBL" id="KAK4293734.1"/>
    </source>
</evidence>
<dbReference type="SUPFAM" id="SSF49265">
    <property type="entry name" value="Fibronectin type III"/>
    <property type="match status" value="1"/>
</dbReference>
<keyword evidence="5" id="KW-1185">Reference proteome</keyword>
<organism evidence="4 5">
    <name type="scientific">Petrolisthes manimaculis</name>
    <dbReference type="NCBI Taxonomy" id="1843537"/>
    <lineage>
        <taxon>Eukaryota</taxon>
        <taxon>Metazoa</taxon>
        <taxon>Ecdysozoa</taxon>
        <taxon>Arthropoda</taxon>
        <taxon>Crustacea</taxon>
        <taxon>Multicrustacea</taxon>
        <taxon>Malacostraca</taxon>
        <taxon>Eumalacostraca</taxon>
        <taxon>Eucarida</taxon>
        <taxon>Decapoda</taxon>
        <taxon>Pleocyemata</taxon>
        <taxon>Anomura</taxon>
        <taxon>Galatheoidea</taxon>
        <taxon>Porcellanidae</taxon>
        <taxon>Petrolisthes</taxon>
    </lineage>
</organism>
<feature type="domain" description="Fibronectin type-III" evidence="3">
    <location>
        <begin position="229"/>
        <end position="324"/>
    </location>
</feature>
<accession>A0AAE1TSH3</accession>
<name>A0AAE1TSH3_9EUCA</name>
<dbReference type="InterPro" id="IPR050991">
    <property type="entry name" value="ECM_Regulatory_Proteins"/>
</dbReference>
<keyword evidence="2" id="KW-0732">Signal</keyword>
<dbReference type="AlphaFoldDB" id="A0AAE1TSH3"/>
<sequence>MMSRGPVMMMVMMMMMVMVMVMVEAAQASLPVSADSIPPSCILTNTPTCNGYLTNGVCKGLNWTASVIFRDSHSGMSDVLMDPPALELDVTGLISGTTDEVLADAVQTCCYSQASIKGVDVEGNVGQCNVDMGTIGGIISNFLVTREGDVWVELSWNITPSDLTIHHYHITINSVTTQQSFCTEWTCSETVLNLEPCTHHQFVLTPVFTGLNGEELTGVSETTEGATLEGGDPQMVTNGNEVEATETTITVTWDPPNLICPYTYQVCHYEVNTDPGLALCSTTSSTSYTIESLEECKAYYIDVVTLSNGLTSSPFNLYSVTLCS</sequence>
<dbReference type="InterPro" id="IPR036116">
    <property type="entry name" value="FN3_sf"/>
</dbReference>
<proteinExistence type="predicted"/>
<evidence type="ECO:0000313" key="5">
    <source>
        <dbReference type="Proteomes" id="UP001292094"/>
    </source>
</evidence>
<feature type="chain" id="PRO_5042229251" description="Fibronectin type-III domain-containing protein" evidence="2">
    <location>
        <begin position="29"/>
        <end position="324"/>
    </location>
</feature>
<dbReference type="EMBL" id="JAWZYT010004471">
    <property type="protein sequence ID" value="KAK4293734.1"/>
    <property type="molecule type" value="Genomic_DNA"/>
</dbReference>
<dbReference type="InterPro" id="IPR003961">
    <property type="entry name" value="FN3_dom"/>
</dbReference>
<comment type="caution">
    <text evidence="4">The sequence shown here is derived from an EMBL/GenBank/DDBJ whole genome shotgun (WGS) entry which is preliminary data.</text>
</comment>
<dbReference type="PANTHER" id="PTHR46708">
    <property type="entry name" value="TENASCIN"/>
    <property type="match status" value="1"/>
</dbReference>
<dbReference type="SMART" id="SM00060">
    <property type="entry name" value="FN3"/>
    <property type="match status" value="2"/>
</dbReference>
<keyword evidence="1" id="KW-0677">Repeat</keyword>
<protein>
    <recommendedName>
        <fullName evidence="3">Fibronectin type-III domain-containing protein</fullName>
    </recommendedName>
</protein>
<dbReference type="PANTHER" id="PTHR46708:SF2">
    <property type="entry name" value="FIBRONECTIN TYPE-III DOMAIN-CONTAINING PROTEIN"/>
    <property type="match status" value="1"/>
</dbReference>